<keyword evidence="2" id="KW-1185">Reference proteome</keyword>
<reference evidence="1 2" key="1">
    <citation type="submission" date="2020-08" db="EMBL/GenBank/DDBJ databases">
        <title>Genomic Encyclopedia of Type Strains, Phase IV (KMG-IV): sequencing the most valuable type-strain genomes for metagenomic binning, comparative biology and taxonomic classification.</title>
        <authorList>
            <person name="Goeker M."/>
        </authorList>
    </citation>
    <scope>NUCLEOTIDE SEQUENCE [LARGE SCALE GENOMIC DNA]</scope>
    <source>
        <strain evidence="1 2">DSM 29568</strain>
    </source>
</reference>
<dbReference type="Proteomes" id="UP000553034">
    <property type="component" value="Unassembled WGS sequence"/>
</dbReference>
<evidence type="ECO:0000313" key="1">
    <source>
        <dbReference type="EMBL" id="MBB4118573.1"/>
    </source>
</evidence>
<proteinExistence type="predicted"/>
<evidence type="ECO:0000313" key="2">
    <source>
        <dbReference type="Proteomes" id="UP000553034"/>
    </source>
</evidence>
<protein>
    <submittedName>
        <fullName evidence="1">Uncharacterized protein</fullName>
    </submittedName>
</protein>
<name>A0A840EPP2_9FLAO</name>
<accession>A0A840EPP2</accession>
<gene>
    <name evidence="1" type="ORF">GGR32_000853</name>
</gene>
<comment type="caution">
    <text evidence="1">The sequence shown here is derived from an EMBL/GenBank/DDBJ whole genome shotgun (WGS) entry which is preliminary data.</text>
</comment>
<dbReference type="EMBL" id="JACIFO010000003">
    <property type="protein sequence ID" value="MBB4118573.1"/>
    <property type="molecule type" value="Genomic_DNA"/>
</dbReference>
<organism evidence="1 2">
    <name type="scientific">Mesonia hippocampi</name>
    <dbReference type="NCBI Taxonomy" id="1628250"/>
    <lineage>
        <taxon>Bacteria</taxon>
        <taxon>Pseudomonadati</taxon>
        <taxon>Bacteroidota</taxon>
        <taxon>Flavobacteriia</taxon>
        <taxon>Flavobacteriales</taxon>
        <taxon>Flavobacteriaceae</taxon>
        <taxon>Mesonia</taxon>
    </lineage>
</organism>
<sequence length="31" mass="3631">MKKYSLVIEPQLNGFFKVYEATQNLQMVTIP</sequence>
<dbReference type="AlphaFoldDB" id="A0A840EPP2"/>